<dbReference type="PANTHER" id="PTHR39166">
    <property type="entry name" value="BLL1166 PROTEIN"/>
    <property type="match status" value="1"/>
</dbReference>
<proteinExistence type="predicted"/>
<dbReference type="InterPro" id="IPR009267">
    <property type="entry name" value="NTP_transf_6"/>
</dbReference>
<dbReference type="Pfam" id="PF06042">
    <property type="entry name" value="NTP_transf_6"/>
    <property type="match status" value="1"/>
</dbReference>
<reference evidence="1 2" key="1">
    <citation type="journal article" date="2015" name="Genome Announc.">
        <title>Expanding the biotechnology potential of lactobacilli through comparative genomics of 213 strains and associated genera.</title>
        <authorList>
            <person name="Sun Z."/>
            <person name="Harris H.M."/>
            <person name="McCann A."/>
            <person name="Guo C."/>
            <person name="Argimon S."/>
            <person name="Zhang W."/>
            <person name="Yang X."/>
            <person name="Jeffery I.B."/>
            <person name="Cooney J.C."/>
            <person name="Kagawa T.F."/>
            <person name="Liu W."/>
            <person name="Song Y."/>
            <person name="Salvetti E."/>
            <person name="Wrobel A."/>
            <person name="Rasinkangas P."/>
            <person name="Parkhill J."/>
            <person name="Rea M.C."/>
            <person name="O'Sullivan O."/>
            <person name="Ritari J."/>
            <person name="Douillard F.P."/>
            <person name="Paul Ross R."/>
            <person name="Yang R."/>
            <person name="Briner A.E."/>
            <person name="Felis G.E."/>
            <person name="de Vos W.M."/>
            <person name="Barrangou R."/>
            <person name="Klaenhammer T.R."/>
            <person name="Caufield P.W."/>
            <person name="Cui Y."/>
            <person name="Zhang H."/>
            <person name="O'Toole P.W."/>
        </authorList>
    </citation>
    <scope>NUCLEOTIDE SEQUENCE [LARGE SCALE GENOMIC DNA]</scope>
    <source>
        <strain evidence="1 2">DSM 18630</strain>
    </source>
</reference>
<evidence type="ECO:0008006" key="3">
    <source>
        <dbReference type="Google" id="ProtNLM"/>
    </source>
</evidence>
<dbReference type="PANTHER" id="PTHR39166:SF1">
    <property type="entry name" value="BLL1166 PROTEIN"/>
    <property type="match status" value="1"/>
</dbReference>
<protein>
    <recommendedName>
        <fullName evidence="3">Nucleotidyltransferase family protein</fullName>
    </recommendedName>
</protein>
<dbReference type="EMBL" id="AZGB01000029">
    <property type="protein sequence ID" value="KRM04404.1"/>
    <property type="molecule type" value="Genomic_DNA"/>
</dbReference>
<accession>A0A0R1VM93</accession>
<dbReference type="RefSeq" id="WP_057872697.1">
    <property type="nucleotide sequence ID" value="NZ_AZGB01000029.1"/>
</dbReference>
<evidence type="ECO:0000313" key="1">
    <source>
        <dbReference type="EMBL" id="KRM04404.1"/>
    </source>
</evidence>
<keyword evidence="2" id="KW-1185">Reference proteome</keyword>
<name>A0A0R1VM93_9LACO</name>
<comment type="caution">
    <text evidence="1">The sequence shown here is derived from an EMBL/GenBank/DDBJ whole genome shotgun (WGS) entry which is preliminary data.</text>
</comment>
<dbReference type="Proteomes" id="UP000051451">
    <property type="component" value="Unassembled WGS sequence"/>
</dbReference>
<gene>
    <name evidence="1" type="ORF">FC89_GL002348</name>
</gene>
<evidence type="ECO:0000313" key="2">
    <source>
        <dbReference type="Proteomes" id="UP000051451"/>
    </source>
</evidence>
<dbReference type="STRING" id="1423750.FC89_GL002348"/>
<dbReference type="AlphaFoldDB" id="A0A0R1VM93"/>
<dbReference type="PATRIC" id="fig|1423750.3.peg.2391"/>
<organism evidence="1 2">
    <name type="scientific">Liquorilactobacillus ghanensis DSM 18630</name>
    <dbReference type="NCBI Taxonomy" id="1423750"/>
    <lineage>
        <taxon>Bacteria</taxon>
        <taxon>Bacillati</taxon>
        <taxon>Bacillota</taxon>
        <taxon>Bacilli</taxon>
        <taxon>Lactobacillales</taxon>
        <taxon>Lactobacillaceae</taxon>
        <taxon>Liquorilactobacillus</taxon>
    </lineage>
</organism>
<dbReference type="GeneID" id="98320005"/>
<sequence>MNNKQQLIKLLSQQAEIQEIFTILNQQQISEAVLCAGAVRNLVWDALTQQKYNILRENIDIIFADQSLSYENLLTKRAIITQKHSKYLWNIQNVCQNDAASHQPFGKTIESALTTIPETCSAVGISISVQGKFEIFAPFGLEDLFNLEVHPNPNWSTDTTKLAAYQRRLQWKNWSARWSNLKFFAK</sequence>